<dbReference type="GO" id="GO:0005829">
    <property type="term" value="C:cytosol"/>
    <property type="evidence" value="ECO:0007669"/>
    <property type="project" value="TreeGrafter"/>
</dbReference>
<evidence type="ECO:0000313" key="1">
    <source>
        <dbReference type="EMBL" id="ADD75712.1"/>
    </source>
</evidence>
<reference evidence="1 2" key="1">
    <citation type="journal article" date="2010" name="J. Bacteriol.">
        <title>Genome sequence of Pantoea ananatis LMG20103, the causative agent of Eucalyptus blight and dieback.</title>
        <authorList>
            <person name="De Maayer P."/>
            <person name="Chan W.Y."/>
            <person name="Venter S.N."/>
            <person name="Toth I.K."/>
            <person name="Birch P.R."/>
            <person name="Joubert F."/>
            <person name="Coutinho T.A."/>
        </authorList>
    </citation>
    <scope>NUCLEOTIDE SEQUENCE [LARGE SCALE GENOMIC DNA]</scope>
    <source>
        <strain evidence="1 2">LMG 20103</strain>
    </source>
</reference>
<proteinExistence type="predicted"/>
<dbReference type="PANTHER" id="PTHR34986">
    <property type="entry name" value="EVOLVED BETA-GALACTOSIDASE SUBUNIT BETA"/>
    <property type="match status" value="1"/>
</dbReference>
<dbReference type="NCBIfam" id="TIGR00022">
    <property type="entry name" value="YhcH/YjgK/YiaL family protein"/>
    <property type="match status" value="1"/>
</dbReference>
<dbReference type="Proteomes" id="UP000001702">
    <property type="component" value="Chromosome"/>
</dbReference>
<gene>
    <name evidence="1" type="primary">yiaL</name>
    <name evidence="1" type="ordered locus">PANA_0545</name>
</gene>
<keyword evidence="2" id="KW-1185">Reference proteome</keyword>
<dbReference type="EMBL" id="CP001875">
    <property type="protein sequence ID" value="ADD75712.1"/>
    <property type="molecule type" value="Genomic_DNA"/>
</dbReference>
<sequence length="201" mass="23305">MACCLTRFVMAVRCGNNVFHKKTGHRLFLHRFTTRENTMIVCDQLDWARERHAFHPIVDQAIRWIAASDFSQMETGKYDLLPDNQMFCLLQEMETEPASARRAESHFRYVDIQYLLAGRETIGVTRAHPQHVIAEDRREENDVVFYQDITDEYSIALTPGQFALFFPHDIHRPGCASPVAQTIRKAVIKIHLDLFAGREAR</sequence>
<dbReference type="SUPFAM" id="SSF51197">
    <property type="entry name" value="Clavaminate synthase-like"/>
    <property type="match status" value="1"/>
</dbReference>
<protein>
    <submittedName>
        <fullName evidence="1">YiaL</fullName>
    </submittedName>
</protein>
<dbReference type="Gene3D" id="2.60.120.370">
    <property type="entry name" value="YhcH/YjgK/YiaL"/>
    <property type="match status" value="1"/>
</dbReference>
<dbReference type="eggNOG" id="COG2731">
    <property type="taxonomic scope" value="Bacteria"/>
</dbReference>
<organism evidence="1 2">
    <name type="scientific">Pantoea ananatis (strain LMG 20103)</name>
    <dbReference type="NCBI Taxonomy" id="706191"/>
    <lineage>
        <taxon>Bacteria</taxon>
        <taxon>Pseudomonadati</taxon>
        <taxon>Pseudomonadota</taxon>
        <taxon>Gammaproteobacteria</taxon>
        <taxon>Enterobacterales</taxon>
        <taxon>Erwiniaceae</taxon>
        <taxon>Pantoea</taxon>
    </lineage>
</organism>
<name>D4GIW7_PANAM</name>
<evidence type="ECO:0000313" key="2">
    <source>
        <dbReference type="Proteomes" id="UP000001702"/>
    </source>
</evidence>
<accession>D4GIW7</accession>
<dbReference type="Pfam" id="PF04074">
    <property type="entry name" value="DUF386"/>
    <property type="match status" value="1"/>
</dbReference>
<dbReference type="InterPro" id="IPR037012">
    <property type="entry name" value="NanQ/TabA/YiaL_sf"/>
</dbReference>
<dbReference type="KEGG" id="pam:PANA_0545"/>
<dbReference type="InterPro" id="IPR004375">
    <property type="entry name" value="NanQ/TabA/YiaL"/>
</dbReference>
<dbReference type="PANTHER" id="PTHR34986:SF1">
    <property type="entry name" value="PROTEIN YIAL"/>
    <property type="match status" value="1"/>
</dbReference>
<dbReference type="HOGENOM" id="CLU_107139_2_1_6"/>
<dbReference type="STRING" id="706191.PANA_0545"/>
<dbReference type="AlphaFoldDB" id="D4GIW7"/>